<gene>
    <name evidence="4" type="ORF">F2Q69_00018850</name>
</gene>
<dbReference type="InterPro" id="IPR013087">
    <property type="entry name" value="Znf_C2H2_type"/>
</dbReference>
<evidence type="ECO:0000256" key="2">
    <source>
        <dbReference type="SAM" id="MobiDB-lite"/>
    </source>
</evidence>
<dbReference type="PANTHER" id="PTHR46869">
    <property type="entry name" value="C2H2-LIKE ZINC FINGER PROTEIN"/>
    <property type="match status" value="1"/>
</dbReference>
<dbReference type="PANTHER" id="PTHR46869:SF22">
    <property type="entry name" value="C2H2-TYPE ZINC FINGER FAMILY PROTEIN"/>
    <property type="match status" value="1"/>
</dbReference>
<name>A0A8S9Q5U1_BRACR</name>
<dbReference type="SUPFAM" id="SSF57667">
    <property type="entry name" value="beta-beta-alpha zinc fingers"/>
    <property type="match status" value="1"/>
</dbReference>
<evidence type="ECO:0000256" key="1">
    <source>
        <dbReference type="PROSITE-ProRule" id="PRU00042"/>
    </source>
</evidence>
<dbReference type="PROSITE" id="PS50157">
    <property type="entry name" value="ZINC_FINGER_C2H2_2"/>
    <property type="match status" value="1"/>
</dbReference>
<feature type="region of interest" description="Disordered" evidence="2">
    <location>
        <begin position="1"/>
        <end position="27"/>
    </location>
</feature>
<keyword evidence="1" id="KW-0479">Metal-binding</keyword>
<dbReference type="EMBL" id="QGKX02001290">
    <property type="protein sequence ID" value="KAF3536670.1"/>
    <property type="molecule type" value="Genomic_DNA"/>
</dbReference>
<feature type="domain" description="C2H2-type" evidence="3">
    <location>
        <begin position="34"/>
        <end position="62"/>
    </location>
</feature>
<evidence type="ECO:0000313" key="4">
    <source>
        <dbReference type="EMBL" id="KAF3536670.1"/>
    </source>
</evidence>
<dbReference type="Proteomes" id="UP000712600">
    <property type="component" value="Unassembled WGS sequence"/>
</dbReference>
<keyword evidence="1" id="KW-0863">Zinc-finger</keyword>
<dbReference type="AlphaFoldDB" id="A0A8S9Q5U1"/>
<evidence type="ECO:0000313" key="5">
    <source>
        <dbReference type="Proteomes" id="UP000712600"/>
    </source>
</evidence>
<evidence type="ECO:0000259" key="3">
    <source>
        <dbReference type="PROSITE" id="PS50157"/>
    </source>
</evidence>
<proteinExistence type="predicted"/>
<accession>A0A8S9Q5U1</accession>
<reference evidence="4" key="1">
    <citation type="submission" date="2019-12" db="EMBL/GenBank/DDBJ databases">
        <title>Genome sequencing and annotation of Brassica cretica.</title>
        <authorList>
            <person name="Studholme D.J."/>
            <person name="Sarris P."/>
        </authorList>
    </citation>
    <scope>NUCLEOTIDE SEQUENCE</scope>
    <source>
        <strain evidence="4">PFS-109/04</strain>
        <tissue evidence="4">Leaf</tissue>
    </source>
</reference>
<dbReference type="PROSITE" id="PS00028">
    <property type="entry name" value="ZINC_FINGER_C2H2_1"/>
    <property type="match status" value="1"/>
</dbReference>
<dbReference type="InterPro" id="IPR036236">
    <property type="entry name" value="Znf_C2H2_sf"/>
</dbReference>
<protein>
    <recommendedName>
        <fullName evidence="3">C2H2-type domain-containing protein</fullName>
    </recommendedName>
</protein>
<comment type="caution">
    <text evidence="4">The sequence shown here is derived from an EMBL/GenBank/DDBJ whole genome shotgun (WGS) entry which is preliminary data.</text>
</comment>
<keyword evidence="1" id="KW-0862">Zinc</keyword>
<dbReference type="GO" id="GO:0008270">
    <property type="term" value="F:zinc ion binding"/>
    <property type="evidence" value="ECO:0007669"/>
    <property type="project" value="UniProtKB-KW"/>
</dbReference>
<organism evidence="4 5">
    <name type="scientific">Brassica cretica</name>
    <name type="common">Mustard</name>
    <dbReference type="NCBI Taxonomy" id="69181"/>
    <lineage>
        <taxon>Eukaryota</taxon>
        <taxon>Viridiplantae</taxon>
        <taxon>Streptophyta</taxon>
        <taxon>Embryophyta</taxon>
        <taxon>Tracheophyta</taxon>
        <taxon>Spermatophyta</taxon>
        <taxon>Magnoliopsida</taxon>
        <taxon>eudicotyledons</taxon>
        <taxon>Gunneridae</taxon>
        <taxon>Pentapetalae</taxon>
        <taxon>rosids</taxon>
        <taxon>malvids</taxon>
        <taxon>Brassicales</taxon>
        <taxon>Brassicaceae</taxon>
        <taxon>Brassiceae</taxon>
        <taxon>Brassica</taxon>
    </lineage>
</organism>
<sequence>MHQQRDHLSCYNGLRENPKKKTQRSPEPMKKILFRCRDCGKGFRYEKCLSNHQAVMHSSTNKRVCEELVKSLCSSVRKKKKRSRVMRYKKTPLSCSFTTFLDKELEVAECLILLSKSSPNFVVDGVKLAGEAMDAVHERASGFLRHKKLRKDAEIEFGFVSSDQKLGEERLVDAKHRTNQLLSWETRINSISRNEEEPVNLNLGF</sequence>